<proteinExistence type="predicted"/>
<dbReference type="GO" id="GO:0016887">
    <property type="term" value="F:ATP hydrolysis activity"/>
    <property type="evidence" value="ECO:0007669"/>
    <property type="project" value="InterPro"/>
</dbReference>
<accession>A0AAN8IC69</accession>
<dbReference type="GO" id="GO:0005319">
    <property type="term" value="F:lipid transporter activity"/>
    <property type="evidence" value="ECO:0007669"/>
    <property type="project" value="TreeGrafter"/>
</dbReference>
<evidence type="ECO:0000313" key="4">
    <source>
        <dbReference type="EMBL" id="KAK5967711.1"/>
    </source>
</evidence>
<dbReference type="InterPro" id="IPR003439">
    <property type="entry name" value="ABC_transporter-like_ATP-bd"/>
</dbReference>
<evidence type="ECO:0000256" key="1">
    <source>
        <dbReference type="ARBA" id="ARBA00022448"/>
    </source>
</evidence>
<keyword evidence="1" id="KW-0813">Transport</keyword>
<feature type="domain" description="ABC transporter" evidence="3">
    <location>
        <begin position="5"/>
        <end position="103"/>
    </location>
</feature>
<dbReference type="SUPFAM" id="SSF52540">
    <property type="entry name" value="P-loop containing nucleoside triphosphate hydrolases"/>
    <property type="match status" value="1"/>
</dbReference>
<dbReference type="PANTHER" id="PTHR19229">
    <property type="entry name" value="ATP-BINDING CASSETTE TRANSPORTER SUBFAMILY A ABCA"/>
    <property type="match status" value="1"/>
</dbReference>
<dbReference type="GO" id="GO:0005524">
    <property type="term" value="F:ATP binding"/>
    <property type="evidence" value="ECO:0007669"/>
    <property type="project" value="InterPro"/>
</dbReference>
<dbReference type="Proteomes" id="UP001331761">
    <property type="component" value="Unassembled WGS sequence"/>
</dbReference>
<dbReference type="EMBL" id="WIXE01022203">
    <property type="protein sequence ID" value="KAK5967711.1"/>
    <property type="molecule type" value="Genomic_DNA"/>
</dbReference>
<keyword evidence="5" id="KW-1185">Reference proteome</keyword>
<keyword evidence="2" id="KW-0677">Repeat</keyword>
<evidence type="ECO:0000256" key="2">
    <source>
        <dbReference type="ARBA" id="ARBA00022737"/>
    </source>
</evidence>
<evidence type="ECO:0000313" key="5">
    <source>
        <dbReference type="Proteomes" id="UP001331761"/>
    </source>
</evidence>
<organism evidence="4 5">
    <name type="scientific">Trichostrongylus colubriformis</name>
    <name type="common">Black scour worm</name>
    <dbReference type="NCBI Taxonomy" id="6319"/>
    <lineage>
        <taxon>Eukaryota</taxon>
        <taxon>Metazoa</taxon>
        <taxon>Ecdysozoa</taxon>
        <taxon>Nematoda</taxon>
        <taxon>Chromadorea</taxon>
        <taxon>Rhabditida</taxon>
        <taxon>Rhabditina</taxon>
        <taxon>Rhabditomorpha</taxon>
        <taxon>Strongyloidea</taxon>
        <taxon>Trichostrongylidae</taxon>
        <taxon>Trichostrongylus</taxon>
    </lineage>
</organism>
<sequence length="105" mass="11513">MFFIKVTVLLGHNGAGKSTTFSVICGITAPTAGNVYIYDLDIEKERSACRKKIGLCPQGNALFNRLTVNEHLWLIHGLKGGSGSYKTEGQQLLDKLELDEKSDEV</sequence>
<gene>
    <name evidence="4" type="ORF">GCK32_022195</name>
</gene>
<reference evidence="4 5" key="1">
    <citation type="submission" date="2019-10" db="EMBL/GenBank/DDBJ databases">
        <title>Assembly and Annotation for the nematode Trichostrongylus colubriformis.</title>
        <authorList>
            <person name="Martin J."/>
        </authorList>
    </citation>
    <scope>NUCLEOTIDE SEQUENCE [LARGE SCALE GENOMIC DNA]</scope>
    <source>
        <strain evidence="4">G859</strain>
        <tissue evidence="4">Whole worm</tissue>
    </source>
</reference>
<dbReference type="Gene3D" id="3.40.50.300">
    <property type="entry name" value="P-loop containing nucleotide triphosphate hydrolases"/>
    <property type="match status" value="1"/>
</dbReference>
<dbReference type="InterPro" id="IPR026082">
    <property type="entry name" value="ABCA"/>
</dbReference>
<evidence type="ECO:0000259" key="3">
    <source>
        <dbReference type="Pfam" id="PF00005"/>
    </source>
</evidence>
<dbReference type="Pfam" id="PF00005">
    <property type="entry name" value="ABC_tran"/>
    <property type="match status" value="1"/>
</dbReference>
<dbReference type="PANTHER" id="PTHR19229:SF36">
    <property type="entry name" value="ATP-BINDING CASSETTE SUB-FAMILY A MEMBER 2"/>
    <property type="match status" value="1"/>
</dbReference>
<dbReference type="AlphaFoldDB" id="A0AAN8IC69"/>
<comment type="caution">
    <text evidence="4">The sequence shown here is derived from an EMBL/GenBank/DDBJ whole genome shotgun (WGS) entry which is preliminary data.</text>
</comment>
<dbReference type="InterPro" id="IPR027417">
    <property type="entry name" value="P-loop_NTPase"/>
</dbReference>
<protein>
    <submittedName>
        <fullName evidence="4">ABC transporter domain-containing protein</fullName>
    </submittedName>
</protein>
<feature type="non-terminal residue" evidence="4">
    <location>
        <position position="105"/>
    </location>
</feature>
<dbReference type="GO" id="GO:0016020">
    <property type="term" value="C:membrane"/>
    <property type="evidence" value="ECO:0007669"/>
    <property type="project" value="InterPro"/>
</dbReference>
<name>A0AAN8IC69_TRICO</name>
<dbReference type="GO" id="GO:0140359">
    <property type="term" value="F:ABC-type transporter activity"/>
    <property type="evidence" value="ECO:0007669"/>
    <property type="project" value="InterPro"/>
</dbReference>